<feature type="compositionally biased region" description="Basic and acidic residues" evidence="1">
    <location>
        <begin position="322"/>
        <end position="331"/>
    </location>
</feature>
<feature type="compositionally biased region" description="Low complexity" evidence="1">
    <location>
        <begin position="253"/>
        <end position="299"/>
    </location>
</feature>
<keyword evidence="2" id="KW-0812">Transmembrane</keyword>
<gene>
    <name evidence="3" type="ORF">B7R76_01715</name>
</gene>
<evidence type="ECO:0000256" key="1">
    <source>
        <dbReference type="SAM" id="MobiDB-lite"/>
    </source>
</evidence>
<feature type="transmembrane region" description="Helical" evidence="2">
    <location>
        <begin position="222"/>
        <end position="240"/>
    </location>
</feature>
<dbReference type="Proteomes" id="UP000236394">
    <property type="component" value="Unassembled WGS sequence"/>
</dbReference>
<evidence type="ECO:0000256" key="2">
    <source>
        <dbReference type="SAM" id="Phobius"/>
    </source>
</evidence>
<dbReference type="AlphaFoldDB" id="A0A2J8B4D0"/>
<keyword evidence="2" id="KW-0472">Membrane</keyword>
<evidence type="ECO:0008006" key="5">
    <source>
        <dbReference type="Google" id="ProtNLM"/>
    </source>
</evidence>
<feature type="region of interest" description="Disordered" evidence="1">
    <location>
        <begin position="251"/>
        <end position="331"/>
    </location>
</feature>
<proteinExistence type="predicted"/>
<dbReference type="EMBL" id="NBZD01000001">
    <property type="protein sequence ID" value="PNH19628.1"/>
    <property type="molecule type" value="Genomic_DNA"/>
</dbReference>
<keyword evidence="2" id="KW-1133">Transmembrane helix</keyword>
<protein>
    <recommendedName>
        <fullName evidence="5">Streptococcal pilin isopeptide linker domain-containing protein</fullName>
    </recommendedName>
</protein>
<dbReference type="RefSeq" id="WP_102892257.1">
    <property type="nucleotide sequence ID" value="NZ_NBZD01000001.1"/>
</dbReference>
<evidence type="ECO:0000313" key="4">
    <source>
        <dbReference type="Proteomes" id="UP000236394"/>
    </source>
</evidence>
<organism evidence="3 4">
    <name type="scientific">Mageeibacillus indolicus</name>
    <dbReference type="NCBI Taxonomy" id="884684"/>
    <lineage>
        <taxon>Bacteria</taxon>
        <taxon>Bacillati</taxon>
        <taxon>Bacillota</taxon>
        <taxon>Clostridia</taxon>
        <taxon>Eubacteriales</taxon>
        <taxon>Oscillospiraceae</taxon>
        <taxon>Mageeibacillus</taxon>
    </lineage>
</organism>
<reference evidence="4" key="1">
    <citation type="submission" date="2017-04" db="EMBL/GenBank/DDBJ databases">
        <authorList>
            <person name="Bumgarner R.E."/>
            <person name="Fredricks D.N."/>
            <person name="Srinivasan S."/>
        </authorList>
    </citation>
    <scope>NUCLEOTIDE SEQUENCE [LARGE SCALE GENOMIC DNA]</scope>
    <source>
        <strain evidence="4">KA00405</strain>
    </source>
</reference>
<accession>A0A2J8B4D0</accession>
<comment type="caution">
    <text evidence="3">The sequence shown here is derived from an EMBL/GenBank/DDBJ whole genome shotgun (WGS) entry which is preliminary data.</text>
</comment>
<sequence length="331" mass="36406">MRSLHDKSKVYRFIFIALLVFALVWGHGFCFEVQACNYEELSVSQTFTVKAKSGLSVPQASFTYTLKAKDGLAPLPEGSKDGVYRFTLTGKASQQICIDFPKKGKYEYILSLESYAYNAGDSLEYVYDQRTYEITVLAWEYQGKVIGKTRQIKGDDGYKYDSVAYNHTYNGPPPAYFHIWVGCCMPCDKSNPSSPPAKPLGKVLKFLETGFAKTGEILTSSWIIWLIGLLAVLLVLLLIYKWWREHKDRRAAAESSSSAAETPPTDAETPPTDAETPPTDAETPSAAESSSSAAETPPTDAEMPTAAAEPTSVTAETPLTDEAEKVPAKDD</sequence>
<name>A0A2J8B4D0_9FIRM</name>
<evidence type="ECO:0000313" key="3">
    <source>
        <dbReference type="EMBL" id="PNH19628.1"/>
    </source>
</evidence>